<reference evidence="4" key="1">
    <citation type="submission" date="2015-07" db="EMBL/GenBank/DDBJ databases">
        <title>Lactobacillus ginsenosidimutans/EMML 3141/ whole genome sequencing.</title>
        <authorList>
            <person name="Kim M.K."/>
            <person name="Im W.-T."/>
            <person name="Srinivasan S."/>
            <person name="Lee J.-J."/>
        </authorList>
    </citation>
    <scope>NUCLEOTIDE SEQUENCE [LARGE SCALE GENOMIC DNA]</scope>
    <source>
        <strain evidence="4">EMML 3041</strain>
    </source>
</reference>
<feature type="domain" description="MucBP" evidence="2">
    <location>
        <begin position="86"/>
        <end position="147"/>
    </location>
</feature>
<keyword evidence="1" id="KW-0677">Repeat</keyword>
<dbReference type="AlphaFoldDB" id="A0A0H4R315"/>
<dbReference type="InterPro" id="IPR009459">
    <property type="entry name" value="MucBP_dom"/>
</dbReference>
<dbReference type="Proteomes" id="UP000036106">
    <property type="component" value="Chromosome"/>
</dbReference>
<gene>
    <name evidence="3" type="ORF">ABM34_11865</name>
</gene>
<sequence>MENNLLKDNVKKISRDDIEIEVHYIDSNGNKLADSTTLTGHYLDSLKMPWKTIPGYVLSSIQNFQQTFIPNSDGIYLIYFTQMAAPVIVYHRNTKGELISDPQYLTGDLNKSYQAEPLPEARNFLVDYPNDVTGRFSDKVQEYEFIYDTMQMDDFEIEKNLFIQTKNNVPVYEQPAGKQPLSQPLPYDTTWRVFKAVKENYNETVWYNLGGDIWVSANEDIKSFTIKQFSEEKKLLDNPLGAAVTNISFTYSVINSMDINRQVRILFYDYQDITTWETPYGTIINTRYQGGKSVYVKKLLQLDNNSVWAQLDNGNYIESKYLNL</sequence>
<proteinExistence type="predicted"/>
<dbReference type="Pfam" id="PF06458">
    <property type="entry name" value="MucBP"/>
    <property type="match status" value="2"/>
</dbReference>
<name>A0A0H4R315_9LACO</name>
<protein>
    <recommendedName>
        <fullName evidence="2">MucBP domain-containing protein</fullName>
    </recommendedName>
</protein>
<keyword evidence="4" id="KW-1185">Reference proteome</keyword>
<evidence type="ECO:0000259" key="2">
    <source>
        <dbReference type="Pfam" id="PF06458"/>
    </source>
</evidence>
<dbReference type="KEGG" id="lgn:ABM34_11865"/>
<evidence type="ECO:0000313" key="3">
    <source>
        <dbReference type="EMBL" id="AKP68160.1"/>
    </source>
</evidence>
<dbReference type="EMBL" id="CP012034">
    <property type="protein sequence ID" value="AKP68160.1"/>
    <property type="molecule type" value="Genomic_DNA"/>
</dbReference>
<accession>A0A0H4R315</accession>
<evidence type="ECO:0000313" key="4">
    <source>
        <dbReference type="Proteomes" id="UP000036106"/>
    </source>
</evidence>
<organism evidence="3 4">
    <name type="scientific">Companilactobacillus ginsenosidimutans</name>
    <dbReference type="NCBI Taxonomy" id="1007676"/>
    <lineage>
        <taxon>Bacteria</taxon>
        <taxon>Bacillati</taxon>
        <taxon>Bacillota</taxon>
        <taxon>Bacilli</taxon>
        <taxon>Lactobacillales</taxon>
        <taxon>Lactobacillaceae</taxon>
        <taxon>Companilactobacillus</taxon>
    </lineage>
</organism>
<dbReference type="OrthoDB" id="2329985at2"/>
<dbReference type="RefSeq" id="WP_048705992.1">
    <property type="nucleotide sequence ID" value="NZ_CP012034.1"/>
</dbReference>
<evidence type="ECO:0000256" key="1">
    <source>
        <dbReference type="ARBA" id="ARBA00022737"/>
    </source>
</evidence>
<dbReference type="STRING" id="1007676.ABM34_11865"/>
<dbReference type="Gene3D" id="3.10.20.320">
    <property type="entry name" value="Putative peptidoglycan bound protein (lpxtg motif)"/>
    <property type="match status" value="2"/>
</dbReference>
<dbReference type="PATRIC" id="fig|1007676.4.peg.2399"/>
<feature type="domain" description="MucBP" evidence="2">
    <location>
        <begin position="20"/>
        <end position="63"/>
    </location>
</feature>